<dbReference type="GO" id="GO:0006308">
    <property type="term" value="P:DNA catabolic process"/>
    <property type="evidence" value="ECO:0007669"/>
    <property type="project" value="TreeGrafter"/>
</dbReference>
<dbReference type="InterPro" id="IPR040393">
    <property type="entry name" value="TREX1/2"/>
</dbReference>
<dbReference type="Gene3D" id="3.30.420.10">
    <property type="entry name" value="Ribonuclease H-like superfamily/Ribonuclease H"/>
    <property type="match status" value="1"/>
</dbReference>
<evidence type="ECO:0000256" key="3">
    <source>
        <dbReference type="ARBA" id="ARBA00022723"/>
    </source>
</evidence>
<dbReference type="GO" id="GO:0046872">
    <property type="term" value="F:metal ion binding"/>
    <property type="evidence" value="ECO:0007669"/>
    <property type="project" value="UniProtKB-KW"/>
</dbReference>
<name>A0A9J7E9I8_SPOLT</name>
<evidence type="ECO:0000256" key="1">
    <source>
        <dbReference type="ARBA" id="ARBA00001946"/>
    </source>
</evidence>
<keyword evidence="2" id="KW-0540">Nuclease</keyword>
<evidence type="ECO:0000313" key="8">
    <source>
        <dbReference type="RefSeq" id="XP_022824661.1"/>
    </source>
</evidence>
<dbReference type="AlphaFoldDB" id="A0A9J7E9I8"/>
<keyword evidence="7" id="KW-1185">Reference proteome</keyword>
<dbReference type="Proteomes" id="UP000301870">
    <property type="component" value="Chromosome 20"/>
</dbReference>
<keyword evidence="3" id="KW-0479">Metal-binding</keyword>
<dbReference type="SUPFAM" id="SSF53098">
    <property type="entry name" value="Ribonuclease H-like"/>
    <property type="match status" value="1"/>
</dbReference>
<dbReference type="InterPro" id="IPR012337">
    <property type="entry name" value="RNaseH-like_sf"/>
</dbReference>
<organism evidence="7 8">
    <name type="scientific">Spodoptera litura</name>
    <name type="common">Asian cotton leafworm</name>
    <dbReference type="NCBI Taxonomy" id="69820"/>
    <lineage>
        <taxon>Eukaryota</taxon>
        <taxon>Metazoa</taxon>
        <taxon>Ecdysozoa</taxon>
        <taxon>Arthropoda</taxon>
        <taxon>Hexapoda</taxon>
        <taxon>Insecta</taxon>
        <taxon>Pterygota</taxon>
        <taxon>Neoptera</taxon>
        <taxon>Endopterygota</taxon>
        <taxon>Lepidoptera</taxon>
        <taxon>Glossata</taxon>
        <taxon>Ditrysia</taxon>
        <taxon>Noctuoidea</taxon>
        <taxon>Noctuidae</taxon>
        <taxon>Amphipyrinae</taxon>
        <taxon>Spodoptera</taxon>
    </lineage>
</organism>
<evidence type="ECO:0000313" key="7">
    <source>
        <dbReference type="Proteomes" id="UP000301870"/>
    </source>
</evidence>
<evidence type="ECO:0000256" key="4">
    <source>
        <dbReference type="ARBA" id="ARBA00022801"/>
    </source>
</evidence>
<comment type="cofactor">
    <cofactor evidence="1">
        <name>Mg(2+)</name>
        <dbReference type="ChEBI" id="CHEBI:18420"/>
    </cofactor>
</comment>
<dbReference type="OrthoDB" id="10250935at2759"/>
<proteinExistence type="predicted"/>
<dbReference type="GO" id="GO:0005737">
    <property type="term" value="C:cytoplasm"/>
    <property type="evidence" value="ECO:0007669"/>
    <property type="project" value="TreeGrafter"/>
</dbReference>
<keyword evidence="4" id="KW-0378">Hydrolase</keyword>
<evidence type="ECO:0000256" key="5">
    <source>
        <dbReference type="ARBA" id="ARBA00022839"/>
    </source>
</evidence>
<sequence length="246" mass="28305">MSRQCAKPIETLVFFDLETTNLINEKNDYPGIVELSMVAVNRAHFLNATPEELPRVQHKLLSCFNPEMEMTEKSVKLSNLTNALLEQQAPFDKNTCEMIMAFIKCLPEPVCLVAHNGFGFHYPVLLYRMKLNEADVNPTLMCTDSLFALYDLYGIGYDIDNEPIGKTKSYFELKRPIFYGLNEKPSKSEFKLDEIYEREVKVNITDCSRSQSQSLKILKIALKKAEKFVDWVDRNHCKLSEVPFAI</sequence>
<dbReference type="GO" id="GO:0003676">
    <property type="term" value="F:nucleic acid binding"/>
    <property type="evidence" value="ECO:0007669"/>
    <property type="project" value="InterPro"/>
</dbReference>
<dbReference type="InterPro" id="IPR036397">
    <property type="entry name" value="RNaseH_sf"/>
</dbReference>
<dbReference type="PANTHER" id="PTHR13058">
    <property type="entry name" value="THREE PRIME REPAIR EXONUCLEASE 1, 2"/>
    <property type="match status" value="1"/>
</dbReference>
<dbReference type="GeneID" id="111355141"/>
<evidence type="ECO:0000256" key="2">
    <source>
        <dbReference type="ARBA" id="ARBA00022722"/>
    </source>
</evidence>
<gene>
    <name evidence="8" type="primary">LOC111355141</name>
</gene>
<dbReference type="RefSeq" id="XP_022824661.1">
    <property type="nucleotide sequence ID" value="XM_022968893.1"/>
</dbReference>
<keyword evidence="5" id="KW-0269">Exonuclease</keyword>
<dbReference type="GO" id="GO:0008296">
    <property type="term" value="F:3'-5'-DNA exonuclease activity"/>
    <property type="evidence" value="ECO:0007669"/>
    <property type="project" value="TreeGrafter"/>
</dbReference>
<reference evidence="8" key="1">
    <citation type="submission" date="2025-08" db="UniProtKB">
        <authorList>
            <consortium name="RefSeq"/>
        </authorList>
    </citation>
    <scope>IDENTIFICATION</scope>
    <source>
        <strain evidence="8">Ishihara</strain>
        <tissue evidence="8">Whole body</tissue>
    </source>
</reference>
<dbReference type="KEGG" id="sliu:111355141"/>
<dbReference type="PANTHER" id="PTHR13058:SF19">
    <property type="entry name" value="LD40940P"/>
    <property type="match status" value="1"/>
</dbReference>
<evidence type="ECO:0000256" key="6">
    <source>
        <dbReference type="ARBA" id="ARBA00022842"/>
    </source>
</evidence>
<accession>A0A9J7E9I8</accession>
<protein>
    <submittedName>
        <fullName evidence="8">Three prime repair exonuclease 2-like</fullName>
    </submittedName>
</protein>
<keyword evidence="6" id="KW-0460">Magnesium</keyword>